<protein>
    <submittedName>
        <fullName evidence="2">Uncharacterized protein</fullName>
    </submittedName>
</protein>
<sequence length="118" mass="12726">MKAHPFVRCRCGTAGSRPLDQPLWRLQSRRYFAVGQSRLSVGAGRPLNMSDYCVSAISFCRVYVVCSSKFPVCKLRSEEASCGAPALLCDHLMAAASLEKAVGPLCSLAAPLNIRSSC</sequence>
<dbReference type="WBParaSite" id="TMUE_3000014701.1">
    <property type="protein sequence ID" value="TMUE_3000014701.1"/>
    <property type="gene ID" value="WBGene00302297"/>
</dbReference>
<proteinExistence type="predicted"/>
<evidence type="ECO:0000313" key="1">
    <source>
        <dbReference type="Proteomes" id="UP000046395"/>
    </source>
</evidence>
<reference evidence="2" key="1">
    <citation type="submission" date="2019-12" db="UniProtKB">
        <authorList>
            <consortium name="WormBaseParasite"/>
        </authorList>
    </citation>
    <scope>IDENTIFICATION</scope>
</reference>
<keyword evidence="1" id="KW-1185">Reference proteome</keyword>
<name>A0A5S6R525_TRIMR</name>
<accession>A0A5S6R525</accession>
<evidence type="ECO:0000313" key="2">
    <source>
        <dbReference type="WBParaSite" id="TMUE_3000014701.1"/>
    </source>
</evidence>
<dbReference type="Proteomes" id="UP000046395">
    <property type="component" value="Unassembled WGS sequence"/>
</dbReference>
<organism evidence="1 2">
    <name type="scientific">Trichuris muris</name>
    <name type="common">Mouse whipworm</name>
    <dbReference type="NCBI Taxonomy" id="70415"/>
    <lineage>
        <taxon>Eukaryota</taxon>
        <taxon>Metazoa</taxon>
        <taxon>Ecdysozoa</taxon>
        <taxon>Nematoda</taxon>
        <taxon>Enoplea</taxon>
        <taxon>Dorylaimia</taxon>
        <taxon>Trichinellida</taxon>
        <taxon>Trichuridae</taxon>
        <taxon>Trichuris</taxon>
    </lineage>
</organism>
<dbReference type="AlphaFoldDB" id="A0A5S6R525"/>